<dbReference type="InterPro" id="IPR030934">
    <property type="entry name" value="Intein_C"/>
</dbReference>
<dbReference type="Gene3D" id="2.170.16.10">
    <property type="entry name" value="Hedgehog/Intein (Hint) domain"/>
    <property type="match status" value="1"/>
</dbReference>
<dbReference type="EMBL" id="BAAAOR010000010">
    <property type="protein sequence ID" value="GAA1510779.1"/>
    <property type="molecule type" value="Genomic_DNA"/>
</dbReference>
<dbReference type="PROSITE" id="PS50818">
    <property type="entry name" value="INTEIN_C_TER"/>
    <property type="match status" value="1"/>
</dbReference>
<sequence length="244" mass="27073">MADGTHKPIKDVGVGDKVVATDPETGEQVAKRIEQVFVHHDTVLDLVIDGEVIATTEDHPFWSVTDQRFERADNLGPGERVLAADGRVLDVMGLALKSTRQALAYNLSVEGIHTYHVGDNEILVHNVCGETTRRYGSLNAARTDARKSAGLGDDSVDFVQQIGPFKGRVTGRQSQDGLRGWRIDWDEKKGFHVNWWDRTGGRKRDSWKYGANIVEGGTRDDFYSRSLISRDKESGLCNNTFSTG</sequence>
<evidence type="ECO:0008006" key="3">
    <source>
        <dbReference type="Google" id="ProtNLM"/>
    </source>
</evidence>
<dbReference type="Pfam" id="PF07591">
    <property type="entry name" value="PT-HINT"/>
    <property type="match status" value="1"/>
</dbReference>
<protein>
    <recommendedName>
        <fullName evidence="3">Intein C-terminal splicing domain-containing protein</fullName>
    </recommendedName>
</protein>
<comment type="caution">
    <text evidence="1">The sequence shown here is derived from an EMBL/GenBank/DDBJ whole genome shotgun (WGS) entry which is preliminary data.</text>
</comment>
<name>A0ABN2A3R1_9ACTN</name>
<reference evidence="1 2" key="1">
    <citation type="journal article" date="2019" name="Int. J. Syst. Evol. Microbiol.">
        <title>The Global Catalogue of Microorganisms (GCM) 10K type strain sequencing project: providing services to taxonomists for standard genome sequencing and annotation.</title>
        <authorList>
            <consortium name="The Broad Institute Genomics Platform"/>
            <consortium name="The Broad Institute Genome Sequencing Center for Infectious Disease"/>
            <person name="Wu L."/>
            <person name="Ma J."/>
        </authorList>
    </citation>
    <scope>NUCLEOTIDE SEQUENCE [LARGE SCALE GENOMIC DNA]</scope>
    <source>
        <strain evidence="1 2">JCM 14942</strain>
    </source>
</reference>
<gene>
    <name evidence="1" type="ORF">GCM10009788_13960</name>
</gene>
<accession>A0ABN2A3R1</accession>
<dbReference type="Proteomes" id="UP001500842">
    <property type="component" value="Unassembled WGS sequence"/>
</dbReference>
<dbReference type="CDD" id="cd00081">
    <property type="entry name" value="Hint"/>
    <property type="match status" value="1"/>
</dbReference>
<dbReference type="SUPFAM" id="SSF51294">
    <property type="entry name" value="Hedgehog/intein (Hint) domain"/>
    <property type="match status" value="1"/>
</dbReference>
<evidence type="ECO:0000313" key="1">
    <source>
        <dbReference type="EMBL" id="GAA1510779.1"/>
    </source>
</evidence>
<proteinExistence type="predicted"/>
<dbReference type="InterPro" id="IPR036844">
    <property type="entry name" value="Hint_dom_sf"/>
</dbReference>
<evidence type="ECO:0000313" key="2">
    <source>
        <dbReference type="Proteomes" id="UP001500842"/>
    </source>
</evidence>
<keyword evidence="2" id="KW-1185">Reference proteome</keyword>
<organism evidence="1 2">
    <name type="scientific">Nocardioides humi</name>
    <dbReference type="NCBI Taxonomy" id="449461"/>
    <lineage>
        <taxon>Bacteria</taxon>
        <taxon>Bacillati</taxon>
        <taxon>Actinomycetota</taxon>
        <taxon>Actinomycetes</taxon>
        <taxon>Propionibacteriales</taxon>
        <taxon>Nocardioidaceae</taxon>
        <taxon>Nocardioides</taxon>
    </lineage>
</organism>